<dbReference type="FunFam" id="1.10.10.60:FF:000113">
    <property type="entry name" value="homeobox protein Hox-B1"/>
    <property type="match status" value="1"/>
</dbReference>
<evidence type="ECO:0000256" key="8">
    <source>
        <dbReference type="SAM" id="MobiDB-lite"/>
    </source>
</evidence>
<keyword evidence="3 6" id="KW-0238">DNA-binding</keyword>
<evidence type="ECO:0000256" key="7">
    <source>
        <dbReference type="RuleBase" id="RU000682"/>
    </source>
</evidence>
<keyword evidence="4 6" id="KW-0371">Homeobox</keyword>
<evidence type="ECO:0000256" key="4">
    <source>
        <dbReference type="ARBA" id="ARBA00023155"/>
    </source>
</evidence>
<dbReference type="PROSITE" id="PS00027">
    <property type="entry name" value="HOMEOBOX_1"/>
    <property type="match status" value="1"/>
</dbReference>
<organism evidence="10 11">
    <name type="scientific">Heterorhabditis bacteriophora</name>
    <name type="common">Entomopathogenic nematode worm</name>
    <dbReference type="NCBI Taxonomy" id="37862"/>
    <lineage>
        <taxon>Eukaryota</taxon>
        <taxon>Metazoa</taxon>
        <taxon>Ecdysozoa</taxon>
        <taxon>Nematoda</taxon>
        <taxon>Chromadorea</taxon>
        <taxon>Rhabditida</taxon>
        <taxon>Rhabditina</taxon>
        <taxon>Rhabditomorpha</taxon>
        <taxon>Strongyloidea</taxon>
        <taxon>Heterorhabditidae</taxon>
        <taxon>Heterorhabditis</taxon>
    </lineage>
</organism>
<evidence type="ECO:0000313" key="10">
    <source>
        <dbReference type="Proteomes" id="UP000095283"/>
    </source>
</evidence>
<dbReference type="PANTHER" id="PTHR45946">
    <property type="entry name" value="HOMEOBOX PROTEIN ROUGH-RELATED"/>
    <property type="match status" value="1"/>
</dbReference>
<dbReference type="SUPFAM" id="SSF46689">
    <property type="entry name" value="Homeodomain-like"/>
    <property type="match status" value="1"/>
</dbReference>
<dbReference type="InterPro" id="IPR020479">
    <property type="entry name" value="HD_metazoa"/>
</dbReference>
<feature type="domain" description="Homeobox" evidence="9">
    <location>
        <begin position="160"/>
        <end position="220"/>
    </location>
</feature>
<keyword evidence="10" id="KW-1185">Reference proteome</keyword>
<dbReference type="InterPro" id="IPR017970">
    <property type="entry name" value="Homeobox_CS"/>
</dbReference>
<dbReference type="Pfam" id="PF00046">
    <property type="entry name" value="Homeodomain"/>
    <property type="match status" value="1"/>
</dbReference>
<proteinExistence type="predicted"/>
<dbReference type="PROSITE" id="PS50071">
    <property type="entry name" value="HOMEOBOX_2"/>
    <property type="match status" value="1"/>
</dbReference>
<dbReference type="Proteomes" id="UP000095283">
    <property type="component" value="Unplaced"/>
</dbReference>
<dbReference type="SMART" id="SM00389">
    <property type="entry name" value="HOX"/>
    <property type="match status" value="1"/>
</dbReference>
<name>A0A1I7XCG5_HETBA</name>
<evidence type="ECO:0000256" key="6">
    <source>
        <dbReference type="PROSITE-ProRule" id="PRU00108"/>
    </source>
</evidence>
<keyword evidence="5 6" id="KW-0539">Nucleus</keyword>
<sequence>MMDRTAWPIDSNAVGSCHTNLTVAFQERDWSGYFWSRPFRAVTPPLVSRRAAVRDLLLVPTERQLIYDMSCAESYGGPAYYPEWPQAPYAAYAARCDLPRELPPPATTTSPAYSSLPPPSTSEIWAAPPSFHQQPLANTYKWMHTKRAHKPSAPKRKVVDENGTNRTNFSTHQLTELEKEFHTAKYVNRTRRTEIAQNLKLNEAQVKIWFQNRRMKEKKREKEKAFLARSVMPWDNSPPSDEVKLAHL</sequence>
<evidence type="ECO:0000256" key="3">
    <source>
        <dbReference type="ARBA" id="ARBA00023125"/>
    </source>
</evidence>
<dbReference type="GO" id="GO:0000981">
    <property type="term" value="F:DNA-binding transcription factor activity, RNA polymerase II-specific"/>
    <property type="evidence" value="ECO:0007669"/>
    <property type="project" value="InterPro"/>
</dbReference>
<dbReference type="InterPro" id="IPR046327">
    <property type="entry name" value="HXA1/B1/D1"/>
</dbReference>
<dbReference type="GO" id="GO:0000978">
    <property type="term" value="F:RNA polymerase II cis-regulatory region sequence-specific DNA binding"/>
    <property type="evidence" value="ECO:0007669"/>
    <property type="project" value="TreeGrafter"/>
</dbReference>
<dbReference type="Gene3D" id="1.10.10.60">
    <property type="entry name" value="Homeodomain-like"/>
    <property type="match status" value="1"/>
</dbReference>
<dbReference type="InterPro" id="IPR001356">
    <property type="entry name" value="HD"/>
</dbReference>
<accession>A0A1I7XCG5</accession>
<evidence type="ECO:0000313" key="11">
    <source>
        <dbReference type="WBParaSite" id="Hba_15384"/>
    </source>
</evidence>
<keyword evidence="2" id="KW-0217">Developmental protein</keyword>
<feature type="DNA-binding region" description="Homeobox" evidence="6">
    <location>
        <begin position="162"/>
        <end position="221"/>
    </location>
</feature>
<dbReference type="InterPro" id="IPR009057">
    <property type="entry name" value="Homeodomain-like_sf"/>
</dbReference>
<dbReference type="GO" id="GO:0005634">
    <property type="term" value="C:nucleus"/>
    <property type="evidence" value="ECO:0007669"/>
    <property type="project" value="UniProtKB-SubCell"/>
</dbReference>
<evidence type="ECO:0000256" key="5">
    <source>
        <dbReference type="ARBA" id="ARBA00023242"/>
    </source>
</evidence>
<evidence type="ECO:0000256" key="2">
    <source>
        <dbReference type="ARBA" id="ARBA00022473"/>
    </source>
</evidence>
<comment type="subcellular location">
    <subcellularLocation>
        <location evidence="1 6 7">Nucleus</location>
    </subcellularLocation>
</comment>
<evidence type="ECO:0000256" key="1">
    <source>
        <dbReference type="ARBA" id="ARBA00004123"/>
    </source>
</evidence>
<feature type="region of interest" description="Disordered" evidence="8">
    <location>
        <begin position="148"/>
        <end position="167"/>
    </location>
</feature>
<dbReference type="WBParaSite" id="Hba_15384">
    <property type="protein sequence ID" value="Hba_15384"/>
    <property type="gene ID" value="Hba_15384"/>
</dbReference>
<dbReference type="CDD" id="cd00086">
    <property type="entry name" value="homeodomain"/>
    <property type="match status" value="1"/>
</dbReference>
<dbReference type="AlphaFoldDB" id="A0A1I7XCG5"/>
<protein>
    <submittedName>
        <fullName evidence="11">Homeobox domain-containing protein</fullName>
    </submittedName>
</protein>
<reference evidence="11" key="1">
    <citation type="submission" date="2016-11" db="UniProtKB">
        <authorList>
            <consortium name="WormBaseParasite"/>
        </authorList>
    </citation>
    <scope>IDENTIFICATION</scope>
</reference>
<evidence type="ECO:0000259" key="9">
    <source>
        <dbReference type="PROSITE" id="PS50071"/>
    </source>
</evidence>
<dbReference type="PANTHER" id="PTHR45946:SF4">
    <property type="entry name" value="HOMEOBOX PROTEIN ROUGH-RELATED"/>
    <property type="match status" value="1"/>
</dbReference>
<dbReference type="PRINTS" id="PR00024">
    <property type="entry name" value="HOMEOBOX"/>
</dbReference>